<dbReference type="Proteomes" id="UP000501600">
    <property type="component" value="Chromosome"/>
</dbReference>
<dbReference type="InterPro" id="IPR051407">
    <property type="entry name" value="Bact_OM_lipoprot/Surf_antigen"/>
</dbReference>
<keyword evidence="9" id="KW-1185">Reference proteome</keyword>
<sequence length="127" mass="13876">MRNILMSLAAASLVVPTATAFADPPNHAKAHGYYKVKNKHKNRYDDRGRYYEPQALRRDDRIWRGNDGRYHCKRDNGTTGLIIGGAVGALLGRELDGGRDRTVGTLLGAAGGALLGREIDRGGLKCR</sequence>
<proteinExistence type="inferred from homology"/>
<name>A0A6H2DK70_9SPHN</name>
<feature type="chain" id="PRO_5026290455" description="17 kDa surface antigen" evidence="6">
    <location>
        <begin position="23"/>
        <end position="127"/>
    </location>
</feature>
<evidence type="ECO:0000256" key="3">
    <source>
        <dbReference type="ARBA" id="ARBA00015281"/>
    </source>
</evidence>
<dbReference type="GO" id="GO:0009279">
    <property type="term" value="C:cell outer membrane"/>
    <property type="evidence" value="ECO:0007669"/>
    <property type="project" value="UniProtKB-SubCell"/>
</dbReference>
<evidence type="ECO:0000259" key="7">
    <source>
        <dbReference type="Pfam" id="PF05433"/>
    </source>
</evidence>
<dbReference type="InterPro" id="IPR008816">
    <property type="entry name" value="Gly_zipper_2TM_dom"/>
</dbReference>
<organism evidence="8 9">
    <name type="scientific">Parasphingorhabdus halotolerans</name>
    <dbReference type="NCBI Taxonomy" id="2725558"/>
    <lineage>
        <taxon>Bacteria</taxon>
        <taxon>Pseudomonadati</taxon>
        <taxon>Pseudomonadota</taxon>
        <taxon>Alphaproteobacteria</taxon>
        <taxon>Sphingomonadales</taxon>
        <taxon>Sphingomonadaceae</taxon>
        <taxon>Parasphingorhabdus</taxon>
    </lineage>
</organism>
<keyword evidence="6" id="KW-0732">Signal</keyword>
<dbReference type="AlphaFoldDB" id="A0A6H2DK70"/>
<feature type="domain" description="Glycine zipper 2TM" evidence="7">
    <location>
        <begin position="80"/>
        <end position="119"/>
    </location>
</feature>
<comment type="similarity">
    <text evidence="2">Belongs to the rickettsiale 17 kDa surface antigen family.</text>
</comment>
<dbReference type="KEGG" id="phao:HF685_07060"/>
<reference evidence="8 9" key="1">
    <citation type="submission" date="2020-04" db="EMBL/GenBank/DDBJ databases">
        <title>Genome sequence for Sphingorhabdus sp. strain M1.</title>
        <authorList>
            <person name="Park S.-J."/>
        </authorList>
    </citation>
    <scope>NUCLEOTIDE SEQUENCE [LARGE SCALE GENOMIC DNA]</scope>
    <source>
        <strain evidence="8 9">JK6</strain>
    </source>
</reference>
<dbReference type="PANTHER" id="PTHR35603">
    <property type="match status" value="1"/>
</dbReference>
<evidence type="ECO:0000256" key="2">
    <source>
        <dbReference type="ARBA" id="ARBA00008681"/>
    </source>
</evidence>
<evidence type="ECO:0000256" key="5">
    <source>
        <dbReference type="ARBA" id="ARBA00023288"/>
    </source>
</evidence>
<feature type="signal peptide" evidence="6">
    <location>
        <begin position="1"/>
        <end position="22"/>
    </location>
</feature>
<dbReference type="RefSeq" id="WP_168818914.1">
    <property type="nucleotide sequence ID" value="NZ_CP051217.1"/>
</dbReference>
<accession>A0A6H2DK70</accession>
<gene>
    <name evidence="8" type="ORF">HF685_07060</name>
</gene>
<comment type="subcellular location">
    <subcellularLocation>
        <location evidence="1">Cell outer membrane</location>
        <topology evidence="1">Lipid-anchor</topology>
    </subcellularLocation>
</comment>
<evidence type="ECO:0000256" key="6">
    <source>
        <dbReference type="SAM" id="SignalP"/>
    </source>
</evidence>
<dbReference type="EMBL" id="CP051217">
    <property type="protein sequence ID" value="QJB69072.1"/>
    <property type="molecule type" value="Genomic_DNA"/>
</dbReference>
<evidence type="ECO:0000256" key="4">
    <source>
        <dbReference type="ARBA" id="ARBA00023136"/>
    </source>
</evidence>
<dbReference type="PANTHER" id="PTHR35603:SF2">
    <property type="entry name" value="OUTER MEMBRANE LIPOPROTEIN"/>
    <property type="match status" value="1"/>
</dbReference>
<evidence type="ECO:0000313" key="8">
    <source>
        <dbReference type="EMBL" id="QJB69072.1"/>
    </source>
</evidence>
<dbReference type="Pfam" id="PF05433">
    <property type="entry name" value="Rick_17kDa_Anti"/>
    <property type="match status" value="1"/>
</dbReference>
<protein>
    <recommendedName>
        <fullName evidence="3">17 kDa surface antigen</fullName>
    </recommendedName>
</protein>
<evidence type="ECO:0000313" key="9">
    <source>
        <dbReference type="Proteomes" id="UP000501600"/>
    </source>
</evidence>
<keyword evidence="5" id="KW-0449">Lipoprotein</keyword>
<evidence type="ECO:0000256" key="1">
    <source>
        <dbReference type="ARBA" id="ARBA00004459"/>
    </source>
</evidence>
<keyword evidence="4" id="KW-0472">Membrane</keyword>